<gene>
    <name evidence="3" type="ORF">CSA60_02080</name>
</gene>
<evidence type="ECO:0000256" key="1">
    <source>
        <dbReference type="SAM" id="MobiDB-lite"/>
    </source>
</evidence>
<accession>A0A2G6JNW9</accession>
<evidence type="ECO:0000313" key="3">
    <source>
        <dbReference type="EMBL" id="PIE25116.1"/>
    </source>
</evidence>
<name>A0A2G6JNW9_NEPCE</name>
<dbReference type="Proteomes" id="UP000243469">
    <property type="component" value="Unassembled WGS sequence"/>
</dbReference>
<dbReference type="Gene3D" id="1.10.8.1180">
    <property type="match status" value="1"/>
</dbReference>
<dbReference type="EMBL" id="PDSH01000013">
    <property type="protein sequence ID" value="PIE25116.1"/>
    <property type="molecule type" value="Genomic_DNA"/>
</dbReference>
<proteinExistence type="predicted"/>
<dbReference type="AlphaFoldDB" id="A0A2G6JNW9"/>
<comment type="caution">
    <text evidence="3">The sequence shown here is derived from an EMBL/GenBank/DDBJ whole genome shotgun (WGS) entry which is preliminary data.</text>
</comment>
<sequence>MNYQFPETPILLYPSLAKALGVEAAVLMTLYHQQFERMQGGNPELVFSREQWLALGQFWEEEQLAQLTSQLVAMGYIDAAFAYDGRVQIQLLAQDQEPPPEGAVSAEVEIVSRLPVVEAVPAPAQSEPDYASANYPEAQDTPYYPDESAQQKTPETVANPGPAPTFGGSIGWARKGRQGDELQALFQQHEQRNKQLHGMELGWQPSANFYALLPRHNISPQFAQSCLDQFVLYWLDKDRKETNWDHKFLGWVKREWVKKQTQEGREQRLSTEQQAGFSHENPRRDTREKRQRVTAAIMDIKNTDW</sequence>
<feature type="region of interest" description="Disordered" evidence="1">
    <location>
        <begin position="263"/>
        <end position="291"/>
    </location>
</feature>
<organism evidence="3 4">
    <name type="scientific">Neptuniibacter caesariensis</name>
    <dbReference type="NCBI Taxonomy" id="207954"/>
    <lineage>
        <taxon>Bacteria</taxon>
        <taxon>Pseudomonadati</taxon>
        <taxon>Pseudomonadota</taxon>
        <taxon>Gammaproteobacteria</taxon>
        <taxon>Oceanospirillales</taxon>
        <taxon>Oceanospirillaceae</taxon>
        <taxon>Neptuniibacter</taxon>
    </lineage>
</organism>
<evidence type="ECO:0000313" key="4">
    <source>
        <dbReference type="Proteomes" id="UP000243469"/>
    </source>
</evidence>
<dbReference type="InterPro" id="IPR040480">
    <property type="entry name" value="DnaT_DNA_bind"/>
</dbReference>
<reference evidence="3 4" key="1">
    <citation type="submission" date="2017-10" db="EMBL/GenBank/DDBJ databases">
        <title>Novel microbial diversity and functional potential in the marine mammal oral microbiome.</title>
        <authorList>
            <person name="Dudek N.K."/>
            <person name="Sun C.L."/>
            <person name="Burstein D."/>
            <person name="Kantor R.S."/>
            <person name="Aliaga Goltsman D.S."/>
            <person name="Bik E.M."/>
            <person name="Thomas B.C."/>
            <person name="Banfield J.F."/>
            <person name="Relman D.A."/>
        </authorList>
    </citation>
    <scope>NUCLEOTIDE SEQUENCE [LARGE SCALE GENOMIC DNA]</scope>
    <source>
        <strain evidence="3">DOLJORAL78_47_21</strain>
    </source>
</reference>
<feature type="region of interest" description="Disordered" evidence="1">
    <location>
        <begin position="122"/>
        <end position="171"/>
    </location>
</feature>
<protein>
    <recommendedName>
        <fullName evidence="2">DnaT DNA-binding domain-containing protein</fullName>
    </recommendedName>
</protein>
<dbReference type="Pfam" id="PF17948">
    <property type="entry name" value="DnaT"/>
    <property type="match status" value="1"/>
</dbReference>
<feature type="domain" description="DnaT DNA-binding" evidence="2">
    <location>
        <begin position="199"/>
        <end position="263"/>
    </location>
</feature>
<evidence type="ECO:0000259" key="2">
    <source>
        <dbReference type="Pfam" id="PF17948"/>
    </source>
</evidence>